<evidence type="ECO:0000256" key="4">
    <source>
        <dbReference type="ARBA" id="ARBA00022692"/>
    </source>
</evidence>
<evidence type="ECO:0000313" key="10">
    <source>
        <dbReference type="Proteomes" id="UP000235116"/>
    </source>
</evidence>
<dbReference type="PANTHER" id="PTHR35093:SF8">
    <property type="entry name" value="OUTER MEMBRANE PROTEIN NMB0088-RELATED"/>
    <property type="match status" value="1"/>
</dbReference>
<dbReference type="InterPro" id="IPR005017">
    <property type="entry name" value="OMPP1/FadL/TodX"/>
</dbReference>
<evidence type="ECO:0008006" key="11">
    <source>
        <dbReference type="Google" id="ProtNLM"/>
    </source>
</evidence>
<dbReference type="PROSITE" id="PS51257">
    <property type="entry name" value="PROKAR_LIPOPROTEIN"/>
    <property type="match status" value="1"/>
</dbReference>
<keyword evidence="3" id="KW-1134">Transmembrane beta strand</keyword>
<comment type="subcellular location">
    <subcellularLocation>
        <location evidence="1">Cell outer membrane</location>
        <topology evidence="1">Multi-pass membrane protein</topology>
    </subcellularLocation>
</comment>
<dbReference type="GO" id="GO:0015483">
    <property type="term" value="F:long-chain fatty acid transporting porin activity"/>
    <property type="evidence" value="ECO:0007669"/>
    <property type="project" value="TreeGrafter"/>
</dbReference>
<feature type="chain" id="PRO_5014992163" description="Aromatic hydrocarbon degradation protein" evidence="8">
    <location>
        <begin position="36"/>
        <end position="565"/>
    </location>
</feature>
<keyword evidence="5 8" id="KW-0732">Signal</keyword>
<evidence type="ECO:0000256" key="6">
    <source>
        <dbReference type="ARBA" id="ARBA00023136"/>
    </source>
</evidence>
<comment type="similarity">
    <text evidence="2">Belongs to the OmpP1/FadL family.</text>
</comment>
<dbReference type="SUPFAM" id="SSF56935">
    <property type="entry name" value="Porins"/>
    <property type="match status" value="1"/>
</dbReference>
<accession>A0A2K9LG23</accession>
<evidence type="ECO:0000313" key="9">
    <source>
        <dbReference type="EMBL" id="AUM11298.1"/>
    </source>
</evidence>
<protein>
    <recommendedName>
        <fullName evidence="11">Aromatic hydrocarbon degradation protein</fullName>
    </recommendedName>
</protein>
<keyword evidence="4" id="KW-0812">Transmembrane</keyword>
<dbReference type="AlphaFoldDB" id="A0A2K9LG23"/>
<proteinExistence type="inferred from homology"/>
<feature type="signal peptide" evidence="8">
    <location>
        <begin position="1"/>
        <end position="35"/>
    </location>
</feature>
<gene>
    <name evidence="9" type="ORF">Kalk_02135</name>
</gene>
<sequence length="565" mass="62135">MDKDLRLDQKTRMYIQNARYLALAAAISISCGANAQLLHNVTIGNPKALALGNAVTADPPGIDSIHFNPAGLAKIKGRQMNIKILAAHMTLDAEFGEPTRPDSDYKQLYYNLVQNNPDICPDANNADECWGTDPIANTSSSSDGPSLMLPFFGMTEIPILAFPSGGIAFEDSARGWTFGTAVYSPQGIGYRREDGDPAASVNPGDPGGYQGVGVGVTRLTYFSPTVAIPVSETLSFGVGINFSYQGLAMDTYIRAPLETTRWLETINEILPDEDALHILRPYDTVGRLSVEMEDFLSVGFNFGILYEPYEWLSFGFLYQSETTSQLSGDYKMENTESFIHTAEGLGTFELLLPLFDGTGFHATPIEEGTVELEYIMPQNIAFGTSVKVLPNLKINFDVRWVEYSVWDELEFEFSDSVDFLNLSSVIYSVSGLKDNADPDAMRIRRAYEDTWSIAIGAEYQLNDNVVLRAGYEPREGAIPSTSADLLFPIGDADLFTAGFGWQMSSTTRIDAAFGVLYSEQNIAACESKNANSCQEGDVVYNPYYSMPFKTETIAYIGALSFDKKF</sequence>
<keyword evidence="6" id="KW-0472">Membrane</keyword>
<dbReference type="Gene3D" id="2.40.160.60">
    <property type="entry name" value="Outer membrane protein transport protein (OMPP1/FadL/TodX)"/>
    <property type="match status" value="1"/>
</dbReference>
<dbReference type="RefSeq" id="WP_101892638.1">
    <property type="nucleotide sequence ID" value="NZ_CP022684.1"/>
</dbReference>
<dbReference type="GO" id="GO:0009279">
    <property type="term" value="C:cell outer membrane"/>
    <property type="evidence" value="ECO:0007669"/>
    <property type="project" value="UniProtKB-SubCell"/>
</dbReference>
<evidence type="ECO:0000256" key="8">
    <source>
        <dbReference type="SAM" id="SignalP"/>
    </source>
</evidence>
<keyword evidence="10" id="KW-1185">Reference proteome</keyword>
<evidence type="ECO:0000256" key="5">
    <source>
        <dbReference type="ARBA" id="ARBA00022729"/>
    </source>
</evidence>
<dbReference type="PANTHER" id="PTHR35093">
    <property type="entry name" value="OUTER MEMBRANE PROTEIN NMB0088-RELATED"/>
    <property type="match status" value="1"/>
</dbReference>
<evidence type="ECO:0000256" key="2">
    <source>
        <dbReference type="ARBA" id="ARBA00008163"/>
    </source>
</evidence>
<reference evidence="10" key="1">
    <citation type="submission" date="2017-08" db="EMBL/GenBank/DDBJ databases">
        <title>Direct submision.</title>
        <authorList>
            <person name="Kim S.-J."/>
            <person name="Rhee S.-K."/>
        </authorList>
    </citation>
    <scope>NUCLEOTIDE SEQUENCE [LARGE SCALE GENOMIC DNA]</scope>
    <source>
        <strain evidence="10">GI5</strain>
    </source>
</reference>
<keyword evidence="7" id="KW-0998">Cell outer membrane</keyword>
<dbReference type="Proteomes" id="UP000235116">
    <property type="component" value="Chromosome"/>
</dbReference>
<evidence type="ECO:0000256" key="1">
    <source>
        <dbReference type="ARBA" id="ARBA00004571"/>
    </source>
</evidence>
<name>A0A2K9LG23_9GAMM</name>
<evidence type="ECO:0000256" key="7">
    <source>
        <dbReference type="ARBA" id="ARBA00023237"/>
    </source>
</evidence>
<dbReference type="KEGG" id="kak:Kalk_02135"/>
<evidence type="ECO:0000256" key="3">
    <source>
        <dbReference type="ARBA" id="ARBA00022452"/>
    </source>
</evidence>
<dbReference type="Pfam" id="PF03349">
    <property type="entry name" value="Toluene_X"/>
    <property type="match status" value="1"/>
</dbReference>
<organism evidence="9 10">
    <name type="scientific">Ketobacter alkanivorans</name>
    <dbReference type="NCBI Taxonomy" id="1917421"/>
    <lineage>
        <taxon>Bacteria</taxon>
        <taxon>Pseudomonadati</taxon>
        <taxon>Pseudomonadota</taxon>
        <taxon>Gammaproteobacteria</taxon>
        <taxon>Pseudomonadales</taxon>
        <taxon>Ketobacteraceae</taxon>
        <taxon>Ketobacter</taxon>
    </lineage>
</organism>
<dbReference type="OrthoDB" id="19849at2"/>
<dbReference type="EMBL" id="CP022684">
    <property type="protein sequence ID" value="AUM11298.1"/>
    <property type="molecule type" value="Genomic_DNA"/>
</dbReference>